<accession>A0A3A4N4M5</accession>
<dbReference type="FunFam" id="3.40.50.300:FF:000014">
    <property type="entry name" value="DNA polymerase III subunit gamma/tau"/>
    <property type="match status" value="1"/>
</dbReference>
<evidence type="ECO:0000256" key="3">
    <source>
        <dbReference type="ARBA" id="ARBA00022695"/>
    </source>
</evidence>
<dbReference type="InterPro" id="IPR008921">
    <property type="entry name" value="DNA_pol3_clamp-load_cplx_C"/>
</dbReference>
<comment type="caution">
    <text evidence="14">The sequence shown here is derived from an EMBL/GenBank/DDBJ whole genome shotgun (WGS) entry which is preliminary data.</text>
</comment>
<evidence type="ECO:0000256" key="8">
    <source>
        <dbReference type="ARBA" id="ARBA00022840"/>
    </source>
</evidence>
<dbReference type="GO" id="GO:0006261">
    <property type="term" value="P:DNA-templated DNA replication"/>
    <property type="evidence" value="ECO:0007669"/>
    <property type="project" value="TreeGrafter"/>
</dbReference>
<dbReference type="PANTHER" id="PTHR11669">
    <property type="entry name" value="REPLICATION FACTOR C / DNA POLYMERASE III GAMMA-TAU SUBUNIT"/>
    <property type="match status" value="1"/>
</dbReference>
<evidence type="ECO:0000256" key="10">
    <source>
        <dbReference type="ARBA" id="ARBA00049244"/>
    </source>
</evidence>
<keyword evidence="2 11" id="KW-0808">Transferase</keyword>
<dbReference type="FunFam" id="1.10.8.60:FF:000013">
    <property type="entry name" value="DNA polymerase III subunit gamma/tau"/>
    <property type="match status" value="1"/>
</dbReference>
<evidence type="ECO:0000256" key="5">
    <source>
        <dbReference type="ARBA" id="ARBA00022723"/>
    </source>
</evidence>
<dbReference type="SMART" id="SM00382">
    <property type="entry name" value="AAA"/>
    <property type="match status" value="1"/>
</dbReference>
<dbReference type="NCBIfam" id="TIGR02397">
    <property type="entry name" value="dnaX_nterm"/>
    <property type="match status" value="1"/>
</dbReference>
<comment type="function">
    <text evidence="11">DNA polymerase III is a complex, multichain enzyme responsible for most of the replicative synthesis in bacteria. This DNA polymerase also exhibits 3' to 5' exonuclease activity.</text>
</comment>
<keyword evidence="3 11" id="KW-0548">Nucleotidyltransferase</keyword>
<comment type="catalytic activity">
    <reaction evidence="10 11">
        <text>DNA(n) + a 2'-deoxyribonucleoside 5'-triphosphate = DNA(n+1) + diphosphate</text>
        <dbReference type="Rhea" id="RHEA:22508"/>
        <dbReference type="Rhea" id="RHEA-COMP:17339"/>
        <dbReference type="Rhea" id="RHEA-COMP:17340"/>
        <dbReference type="ChEBI" id="CHEBI:33019"/>
        <dbReference type="ChEBI" id="CHEBI:61560"/>
        <dbReference type="ChEBI" id="CHEBI:173112"/>
        <dbReference type="EC" id="2.7.7.7"/>
    </reaction>
</comment>
<dbReference type="GO" id="GO:0009360">
    <property type="term" value="C:DNA polymerase III complex"/>
    <property type="evidence" value="ECO:0007669"/>
    <property type="project" value="InterPro"/>
</dbReference>
<dbReference type="GO" id="GO:0003887">
    <property type="term" value="F:DNA-directed DNA polymerase activity"/>
    <property type="evidence" value="ECO:0007669"/>
    <property type="project" value="UniProtKB-KW"/>
</dbReference>
<comment type="subunit">
    <text evidence="11">DNA polymerase III contains a core (composed of alpha, epsilon and theta chains) that associates with a tau subunit. This core dimerizes to form the POLIII' complex. PolIII' associates with the gamma complex (composed of gamma, delta, delta', psi and chi chains) and with the beta chain to form the complete DNA polymerase III complex.</text>
</comment>
<keyword evidence="5" id="KW-0479">Metal-binding</keyword>
<dbReference type="CDD" id="cd00009">
    <property type="entry name" value="AAA"/>
    <property type="match status" value="1"/>
</dbReference>
<dbReference type="CDD" id="cd18137">
    <property type="entry name" value="HLD_clamp_pol_III_gamma_tau"/>
    <property type="match status" value="1"/>
</dbReference>
<dbReference type="PRINTS" id="PR00300">
    <property type="entry name" value="CLPPROTEASEA"/>
</dbReference>
<dbReference type="GO" id="GO:0046872">
    <property type="term" value="F:metal ion binding"/>
    <property type="evidence" value="ECO:0007669"/>
    <property type="project" value="UniProtKB-KW"/>
</dbReference>
<reference evidence="14 15" key="1">
    <citation type="journal article" date="2017" name="ISME J.">
        <title>Energy and carbon metabolisms in a deep terrestrial subsurface fluid microbial community.</title>
        <authorList>
            <person name="Momper L."/>
            <person name="Jungbluth S.P."/>
            <person name="Lee M.D."/>
            <person name="Amend J.P."/>
        </authorList>
    </citation>
    <scope>NUCLEOTIDE SEQUENCE [LARGE SCALE GENOMIC DNA]</scope>
    <source>
        <strain evidence="14">SURF_5</strain>
    </source>
</reference>
<keyword evidence="6 11" id="KW-0547">Nucleotide-binding</keyword>
<dbReference type="Pfam" id="PF22608">
    <property type="entry name" value="DNAX_ATPase_lid"/>
    <property type="match status" value="1"/>
</dbReference>
<evidence type="ECO:0000256" key="4">
    <source>
        <dbReference type="ARBA" id="ARBA00022705"/>
    </source>
</evidence>
<dbReference type="Pfam" id="PF13177">
    <property type="entry name" value="DNA_pol3_delta2"/>
    <property type="match status" value="1"/>
</dbReference>
<dbReference type="InterPro" id="IPR045085">
    <property type="entry name" value="HLD_clamp_pol_III_gamma_tau"/>
</dbReference>
<keyword evidence="9 11" id="KW-0239">DNA-directed DNA polymerase</keyword>
<dbReference type="EC" id="2.7.7.7" evidence="11"/>
<keyword evidence="7" id="KW-0862">Zinc</keyword>
<dbReference type="InterPro" id="IPR001270">
    <property type="entry name" value="ClpA/B"/>
</dbReference>
<evidence type="ECO:0000256" key="11">
    <source>
        <dbReference type="RuleBase" id="RU364063"/>
    </source>
</evidence>
<dbReference type="Proteomes" id="UP000265882">
    <property type="component" value="Unassembled WGS sequence"/>
</dbReference>
<evidence type="ECO:0000256" key="12">
    <source>
        <dbReference type="SAM" id="MobiDB-lite"/>
    </source>
</evidence>
<dbReference type="NCBIfam" id="NF004046">
    <property type="entry name" value="PRK05563.1"/>
    <property type="match status" value="1"/>
</dbReference>
<dbReference type="InterPro" id="IPR003593">
    <property type="entry name" value="AAA+_ATPase"/>
</dbReference>
<evidence type="ECO:0000256" key="6">
    <source>
        <dbReference type="ARBA" id="ARBA00022741"/>
    </source>
</evidence>
<feature type="domain" description="AAA+ ATPase" evidence="13">
    <location>
        <begin position="42"/>
        <end position="184"/>
    </location>
</feature>
<dbReference type="PANTHER" id="PTHR11669:SF0">
    <property type="entry name" value="PROTEIN STICHEL-LIKE 2"/>
    <property type="match status" value="1"/>
</dbReference>
<dbReference type="InterPro" id="IPR048448">
    <property type="entry name" value="DnaX-like_C"/>
</dbReference>
<dbReference type="Pfam" id="PF12169">
    <property type="entry name" value="DNA_pol3_gamma3"/>
    <property type="match status" value="1"/>
</dbReference>
<evidence type="ECO:0000256" key="1">
    <source>
        <dbReference type="ARBA" id="ARBA00006360"/>
    </source>
</evidence>
<dbReference type="InterPro" id="IPR027417">
    <property type="entry name" value="P-loop_NTPase"/>
</dbReference>
<evidence type="ECO:0000313" key="15">
    <source>
        <dbReference type="Proteomes" id="UP000265882"/>
    </source>
</evidence>
<proteinExistence type="inferred from homology"/>
<organism evidence="14 15">
    <name type="scientific">Abyssobacteria bacterium (strain SURF_5)</name>
    <dbReference type="NCBI Taxonomy" id="2093360"/>
    <lineage>
        <taxon>Bacteria</taxon>
        <taxon>Pseudomonadati</taxon>
        <taxon>Candidatus Hydrogenedentota</taxon>
        <taxon>Candidatus Abyssobacteria</taxon>
    </lineage>
</organism>
<dbReference type="SUPFAM" id="SSF52540">
    <property type="entry name" value="P-loop containing nucleoside triphosphate hydrolases"/>
    <property type="match status" value="1"/>
</dbReference>
<dbReference type="EMBL" id="QZKU01000144">
    <property type="protein sequence ID" value="RJP14312.1"/>
    <property type="molecule type" value="Genomic_DNA"/>
</dbReference>
<name>A0A3A4N4M5_ABYX5</name>
<keyword evidence="4 11" id="KW-0235">DNA replication</keyword>
<dbReference type="GO" id="GO:0005524">
    <property type="term" value="F:ATP binding"/>
    <property type="evidence" value="ECO:0007669"/>
    <property type="project" value="UniProtKB-KW"/>
</dbReference>
<feature type="region of interest" description="Disordered" evidence="12">
    <location>
        <begin position="386"/>
        <end position="428"/>
    </location>
</feature>
<dbReference type="Gene3D" id="3.40.50.300">
    <property type="entry name" value="P-loop containing nucleotide triphosphate hydrolases"/>
    <property type="match status" value="1"/>
</dbReference>
<dbReference type="InterPro" id="IPR050238">
    <property type="entry name" value="DNA_Rep/Repair_Clamp_Loader"/>
</dbReference>
<comment type="similarity">
    <text evidence="1 11">Belongs to the DnaX/STICHEL family.</text>
</comment>
<dbReference type="SUPFAM" id="SSF48019">
    <property type="entry name" value="post-AAA+ oligomerization domain-like"/>
    <property type="match status" value="1"/>
</dbReference>
<gene>
    <name evidence="11 14" type="primary">dnaX</name>
    <name evidence="14" type="ORF">C4520_21585</name>
</gene>
<dbReference type="Gene3D" id="1.10.8.60">
    <property type="match status" value="1"/>
</dbReference>
<evidence type="ECO:0000256" key="9">
    <source>
        <dbReference type="ARBA" id="ARBA00022932"/>
    </source>
</evidence>
<sequence>MEGEAVSYVVLARKWRPKQFRDVVGQEHITTTLLNSIRSGRTAHAYLFVGPRGIGKTTTARIFAKALNCPVAADGEPCGECEACTEIGLGRSIDVIEIDGASNNSVDDIRALRENVKIAPANLRYKVYIIDEVHMLSTAAFNAFLKTLEEPPAHVKFILATTEAHKIPTTVLSRCQRFDFRRLTSRQIHGRLKEVAETEHLQIADRALFAIARSSEGSMRDALSILDQLVSFSDGEILLDDVHAMLGTVGQELYRQLAISISAGDSISILQIIDDVVERGKDLGQFLKELTLYFRNLLLATYPKNEALIDLPEEEIADLKKICKKYEQTNIVKIVQDLSELESRFRQLPSPRVALEMVIIRLAHLGGEVSVESILSKLTSLERRLQKTRGDSGASPTDGGTPVSEKSGVSESTYSYDGANEIGDEPERIEEPIEHRPAEDPGEEEPQSQLDLWNQFLGEIQKHRMSIYSFLQRGSFCGLDNDQMIISFAPEHSYNRRHLEQKEMTMLLEQTLRTVSGRAIKIKMITAEAHPVSHRAKEPPSRTPPPEAEKEQLVERALKNPIVKKVLELFNGKIVYVSD</sequence>
<evidence type="ECO:0000259" key="13">
    <source>
        <dbReference type="SMART" id="SM00382"/>
    </source>
</evidence>
<evidence type="ECO:0000313" key="14">
    <source>
        <dbReference type="EMBL" id="RJP14312.1"/>
    </source>
</evidence>
<evidence type="ECO:0000256" key="2">
    <source>
        <dbReference type="ARBA" id="ARBA00022679"/>
    </source>
</evidence>
<dbReference type="GO" id="GO:0003677">
    <property type="term" value="F:DNA binding"/>
    <property type="evidence" value="ECO:0007669"/>
    <property type="project" value="InterPro"/>
</dbReference>
<keyword evidence="8 11" id="KW-0067">ATP-binding</keyword>
<dbReference type="Pfam" id="PF20964">
    <property type="entry name" value="DnaX_C"/>
    <property type="match status" value="1"/>
</dbReference>
<feature type="region of interest" description="Disordered" evidence="12">
    <location>
        <begin position="528"/>
        <end position="549"/>
    </location>
</feature>
<dbReference type="InterPro" id="IPR022754">
    <property type="entry name" value="DNA_pol_III_gamma-3"/>
</dbReference>
<dbReference type="AlphaFoldDB" id="A0A3A4N4M5"/>
<evidence type="ECO:0000256" key="7">
    <source>
        <dbReference type="ARBA" id="ARBA00022833"/>
    </source>
</evidence>
<dbReference type="Gene3D" id="1.20.272.10">
    <property type="match status" value="1"/>
</dbReference>
<protein>
    <recommendedName>
        <fullName evidence="11">DNA polymerase III subunit gamma/tau</fullName>
        <ecNumber evidence="11">2.7.7.7</ecNumber>
    </recommendedName>
</protein>
<dbReference type="InterPro" id="IPR012763">
    <property type="entry name" value="DNA_pol_III_sug/sutau_N"/>
</dbReference>